<dbReference type="AlphaFoldDB" id="A0AAN6WX97"/>
<sequence length="599" mass="64108">MAETPAAGEVKPYKIHIPTRHLSLARQKLELTRLPREGSLPRSTHWWEPKPLVEPLIDYWLERYSFRDIEAHINKTTPQFRASIPLPPAPNTPFESAPPLRVHFLHARSSSPTAIPLLVLPPFPLTNLSLTHLLKPLTTPDDSSLQAFHVVIPSLPGMGFSDALPSNFIPPTEATAAIFNTLMTVQLGYDYYLATSTSFSSADSALGGGDVDYRLAHAVAKNHSDHCLGTNLISPILSPPTLLKAPWEWAKWSVAWFFRGGIAGYEERDFHAYFSSSSSSSSSSSPQPAAALKEPNTLAYALCDSPVGMLAYVLKALGSRRKKGLFTEEELITLTSLAWLPGPEGLLRYLAGCNQELDEPTSTGRAKPTVGITVFSSSSGTESEALPEEDENIYPPPGIRNRNRPQIYHPPAWGNVLYNVVHTTHVPQSPNNGLLLSFESPEIIFSGVRSLAAKVKATDGRIIPVADLEGVTVDSPRATSPQPTTIRAIPIPPPILPIVPPTTGGTTPKAITVSAAGLKVVEPDSVPVIGSLPAGSQADVKGKGKGKAVTSQDDKDKDLLAPPQLLRDPSSDGESPDTLVGDGSPSPLGGRAASGSRSG</sequence>
<dbReference type="PANTHER" id="PTHR21661:SF71">
    <property type="entry name" value="EPOXIDE HYDROLASE N-TERMINAL DOMAIN-CONTAINING PROTEIN"/>
    <property type="match status" value="1"/>
</dbReference>
<comment type="similarity">
    <text evidence="1">Belongs to the peptidase S33 family.</text>
</comment>
<dbReference type="InterPro" id="IPR029058">
    <property type="entry name" value="AB_hydrolase_fold"/>
</dbReference>
<name>A0AAN6WX97_9PEZI</name>
<dbReference type="GO" id="GO:0004301">
    <property type="term" value="F:epoxide hydrolase activity"/>
    <property type="evidence" value="ECO:0007669"/>
    <property type="project" value="TreeGrafter"/>
</dbReference>
<dbReference type="Pfam" id="PF06441">
    <property type="entry name" value="EHN"/>
    <property type="match status" value="1"/>
</dbReference>
<dbReference type="GO" id="GO:0097176">
    <property type="term" value="P:epoxide metabolic process"/>
    <property type="evidence" value="ECO:0007669"/>
    <property type="project" value="TreeGrafter"/>
</dbReference>
<reference evidence="5" key="2">
    <citation type="submission" date="2023-05" db="EMBL/GenBank/DDBJ databases">
        <authorList>
            <consortium name="Lawrence Berkeley National Laboratory"/>
            <person name="Steindorff A."/>
            <person name="Hensen N."/>
            <person name="Bonometti L."/>
            <person name="Westerberg I."/>
            <person name="Brannstrom I.O."/>
            <person name="Guillou S."/>
            <person name="Cros-Aarteil S."/>
            <person name="Calhoun S."/>
            <person name="Haridas S."/>
            <person name="Kuo A."/>
            <person name="Mondo S."/>
            <person name="Pangilinan J."/>
            <person name="Riley R."/>
            <person name="Labutti K."/>
            <person name="Andreopoulos B."/>
            <person name="Lipzen A."/>
            <person name="Chen C."/>
            <person name="Yanf M."/>
            <person name="Daum C."/>
            <person name="Ng V."/>
            <person name="Clum A."/>
            <person name="Ohm R."/>
            <person name="Martin F."/>
            <person name="Silar P."/>
            <person name="Natvig D."/>
            <person name="Lalanne C."/>
            <person name="Gautier V."/>
            <person name="Ament-Velasquez S.L."/>
            <person name="Kruys A."/>
            <person name="Hutchinson M.I."/>
            <person name="Powell A.J."/>
            <person name="Barry K."/>
            <person name="Miller A.N."/>
            <person name="Grigoriev I.V."/>
            <person name="Debuchy R."/>
            <person name="Gladieux P."/>
            <person name="Thoren M.H."/>
            <person name="Johannesson H."/>
        </authorList>
    </citation>
    <scope>NUCLEOTIDE SEQUENCE</scope>
    <source>
        <strain evidence="5">PSN309</strain>
    </source>
</reference>
<dbReference type="EMBL" id="MU864373">
    <property type="protein sequence ID" value="KAK4189656.1"/>
    <property type="molecule type" value="Genomic_DNA"/>
</dbReference>
<dbReference type="SUPFAM" id="SSF53474">
    <property type="entry name" value="alpha/beta-Hydrolases"/>
    <property type="match status" value="1"/>
</dbReference>
<evidence type="ECO:0000256" key="2">
    <source>
        <dbReference type="ARBA" id="ARBA00022801"/>
    </source>
</evidence>
<feature type="compositionally biased region" description="Low complexity" evidence="3">
    <location>
        <begin position="583"/>
        <end position="599"/>
    </location>
</feature>
<feature type="region of interest" description="Disordered" evidence="3">
    <location>
        <begin position="377"/>
        <end position="398"/>
    </location>
</feature>
<evidence type="ECO:0000313" key="6">
    <source>
        <dbReference type="Proteomes" id="UP001302126"/>
    </source>
</evidence>
<evidence type="ECO:0000313" key="5">
    <source>
        <dbReference type="EMBL" id="KAK4189656.1"/>
    </source>
</evidence>
<proteinExistence type="inferred from homology"/>
<dbReference type="Proteomes" id="UP001302126">
    <property type="component" value="Unassembled WGS sequence"/>
</dbReference>
<gene>
    <name evidence="5" type="ORF">QBC35DRAFT_133795</name>
</gene>
<feature type="region of interest" description="Disordered" evidence="3">
    <location>
        <begin position="530"/>
        <end position="599"/>
    </location>
</feature>
<dbReference type="PANTHER" id="PTHR21661">
    <property type="entry name" value="EPOXIDE HYDROLASE 1-RELATED"/>
    <property type="match status" value="1"/>
</dbReference>
<accession>A0AAN6WX97</accession>
<keyword evidence="6" id="KW-1185">Reference proteome</keyword>
<evidence type="ECO:0000256" key="1">
    <source>
        <dbReference type="ARBA" id="ARBA00010088"/>
    </source>
</evidence>
<evidence type="ECO:0000259" key="4">
    <source>
        <dbReference type="Pfam" id="PF06441"/>
    </source>
</evidence>
<comment type="caution">
    <text evidence="5">The sequence shown here is derived from an EMBL/GenBank/DDBJ whole genome shotgun (WGS) entry which is preliminary data.</text>
</comment>
<organism evidence="5 6">
    <name type="scientific">Podospora australis</name>
    <dbReference type="NCBI Taxonomy" id="1536484"/>
    <lineage>
        <taxon>Eukaryota</taxon>
        <taxon>Fungi</taxon>
        <taxon>Dikarya</taxon>
        <taxon>Ascomycota</taxon>
        <taxon>Pezizomycotina</taxon>
        <taxon>Sordariomycetes</taxon>
        <taxon>Sordariomycetidae</taxon>
        <taxon>Sordariales</taxon>
        <taxon>Podosporaceae</taxon>
        <taxon>Podospora</taxon>
    </lineage>
</organism>
<dbReference type="Gene3D" id="3.40.50.1820">
    <property type="entry name" value="alpha/beta hydrolase"/>
    <property type="match status" value="1"/>
</dbReference>
<reference evidence="5" key="1">
    <citation type="journal article" date="2023" name="Mol. Phylogenet. Evol.">
        <title>Genome-scale phylogeny and comparative genomics of the fungal order Sordariales.</title>
        <authorList>
            <person name="Hensen N."/>
            <person name="Bonometti L."/>
            <person name="Westerberg I."/>
            <person name="Brannstrom I.O."/>
            <person name="Guillou S."/>
            <person name="Cros-Aarteil S."/>
            <person name="Calhoun S."/>
            <person name="Haridas S."/>
            <person name="Kuo A."/>
            <person name="Mondo S."/>
            <person name="Pangilinan J."/>
            <person name="Riley R."/>
            <person name="LaButti K."/>
            <person name="Andreopoulos B."/>
            <person name="Lipzen A."/>
            <person name="Chen C."/>
            <person name="Yan M."/>
            <person name="Daum C."/>
            <person name="Ng V."/>
            <person name="Clum A."/>
            <person name="Steindorff A."/>
            <person name="Ohm R.A."/>
            <person name="Martin F."/>
            <person name="Silar P."/>
            <person name="Natvig D.O."/>
            <person name="Lalanne C."/>
            <person name="Gautier V."/>
            <person name="Ament-Velasquez S.L."/>
            <person name="Kruys A."/>
            <person name="Hutchinson M.I."/>
            <person name="Powell A.J."/>
            <person name="Barry K."/>
            <person name="Miller A.N."/>
            <person name="Grigoriev I.V."/>
            <person name="Debuchy R."/>
            <person name="Gladieux P."/>
            <person name="Hiltunen Thoren M."/>
            <person name="Johannesson H."/>
        </authorList>
    </citation>
    <scope>NUCLEOTIDE SEQUENCE</scope>
    <source>
        <strain evidence="5">PSN309</strain>
    </source>
</reference>
<dbReference type="InterPro" id="IPR010497">
    <property type="entry name" value="Epoxide_hydro_N"/>
</dbReference>
<evidence type="ECO:0000256" key="3">
    <source>
        <dbReference type="SAM" id="MobiDB-lite"/>
    </source>
</evidence>
<feature type="domain" description="Epoxide hydrolase N-terminal" evidence="4">
    <location>
        <begin position="10"/>
        <end position="128"/>
    </location>
</feature>
<keyword evidence="2 5" id="KW-0378">Hydrolase</keyword>
<protein>
    <submittedName>
        <fullName evidence="5">Alpha/Beta hydrolase protein</fullName>
    </submittedName>
</protein>